<reference evidence="15" key="1">
    <citation type="submission" date="2025-08" db="UniProtKB">
        <authorList>
            <consortium name="RefSeq"/>
        </authorList>
    </citation>
    <scope>IDENTIFICATION</scope>
    <source>
        <tissue evidence="15">Blood</tissue>
    </source>
</reference>
<dbReference type="Pfam" id="PF02939">
    <property type="entry name" value="UcrQ"/>
    <property type="match status" value="1"/>
</dbReference>
<dbReference type="GO" id="GO:0045275">
    <property type="term" value="C:respiratory chain complex III"/>
    <property type="evidence" value="ECO:0007669"/>
    <property type="project" value="UniProtKB-UniRule"/>
</dbReference>
<comment type="similarity">
    <text evidence="2 13">Belongs to the UQCRQ/QCR8 family.</text>
</comment>
<keyword evidence="9" id="KW-1133">Transmembrane helix</keyword>
<dbReference type="GO" id="GO:0005743">
    <property type="term" value="C:mitochondrial inner membrane"/>
    <property type="evidence" value="ECO:0007669"/>
    <property type="project" value="UniProtKB-SubCell"/>
</dbReference>
<dbReference type="GO" id="GO:0006122">
    <property type="term" value="P:mitochondrial electron transport, ubiquinol to cytochrome c"/>
    <property type="evidence" value="ECO:0007669"/>
    <property type="project" value="UniProtKB-UniRule"/>
</dbReference>
<evidence type="ECO:0000256" key="7">
    <source>
        <dbReference type="ARBA" id="ARBA00022792"/>
    </source>
</evidence>
<keyword evidence="8 13" id="KW-0249">Electron transport</keyword>
<dbReference type="InterPro" id="IPR036642">
    <property type="entry name" value="Cyt_bc1_su8_sf"/>
</dbReference>
<keyword evidence="14" id="KW-1185">Reference proteome</keyword>
<comment type="subunit">
    <text evidence="12 13">Component of the ubiquinol-cytochrome c oxidoreductase (cytochrome b-c1 complex, complex III, CIII), a multisubunit enzyme composed of 11 subunits. The complex is composed of 3 respiratory subunits cytochrome b, cytochrome c1 and Rieske protein UQCRFS1, 2 core protein subunits UQCRC1/QCR1 and UQCRC2/QCR2, and 6 low-molecular weight protein subunits UQCRH/QCR6, UQCRB/QCR7, UQCRQ/QCR8, UQCR10/QCR9, UQCR11/QCR10 and subunit 9, the cleavage product of Rieske protein UQCRFS1. The complex exists as an obligatory dimer and forms supercomplexes (SCs) in the inner mitochondrial membrane with NADH-ubiquinone oxidoreductase (complex I, CI) and cytochrome c oxidase (complex IV, CIV), resulting in different assemblies (supercomplex SCI(1)III(2)IV(1) and megacomplex MCI(2)III(2)IV(2)). Interacts with UQCC6.</text>
</comment>
<dbReference type="GeneID" id="110574791"/>
<evidence type="ECO:0000256" key="2">
    <source>
        <dbReference type="ARBA" id="ARBA00007668"/>
    </source>
</evidence>
<evidence type="ECO:0000256" key="5">
    <source>
        <dbReference type="ARBA" id="ARBA00022660"/>
    </source>
</evidence>
<keyword evidence="10 13" id="KW-0496">Mitochondrion</keyword>
<dbReference type="RefSeq" id="XP_044769850.1">
    <property type="nucleotide sequence ID" value="XM_044913915.1"/>
</dbReference>
<sequence length="81" mass="9473">MGHESGNLTRMWHAITYSLSPSERHIFWCCFSQGIPNMLLRSRACILHIVPFVVFYPVYTWGTQEFEKSNRKNSAAHKNDK</sequence>
<protein>
    <recommendedName>
        <fullName evidence="3 13">Cytochrome b-c1 complex subunit 8</fullName>
    </recommendedName>
    <alternativeName>
        <fullName evidence="13">Complex III subunit 8</fullName>
    </alternativeName>
</protein>
<evidence type="ECO:0000256" key="9">
    <source>
        <dbReference type="ARBA" id="ARBA00022989"/>
    </source>
</evidence>
<evidence type="ECO:0000256" key="6">
    <source>
        <dbReference type="ARBA" id="ARBA00022692"/>
    </source>
</evidence>
<dbReference type="InterPro" id="IPR004205">
    <property type="entry name" value="Cyt_bc1_su8"/>
</dbReference>
<dbReference type="PANTHER" id="PTHR12119">
    <property type="entry name" value="UBIQUINOL-CYTOCHROME C REDUCTASE COMPLEX UBIQUINONE-BINDING PROTEIN QP-C"/>
    <property type="match status" value="1"/>
</dbReference>
<dbReference type="KEGG" id="nsu:110574791"/>
<keyword evidence="6" id="KW-0812">Transmembrane</keyword>
<evidence type="ECO:0000256" key="4">
    <source>
        <dbReference type="ARBA" id="ARBA00022448"/>
    </source>
</evidence>
<keyword evidence="7 13" id="KW-0999">Mitochondrion inner membrane</keyword>
<evidence type="ECO:0000256" key="11">
    <source>
        <dbReference type="ARBA" id="ARBA00023136"/>
    </source>
</evidence>
<accession>A0A8M1MA05</accession>
<dbReference type="SUPFAM" id="SSF81508">
    <property type="entry name" value="Ubiquinone-binding protein QP-C of cytochrome bc1 complex (Ubiquinol-cytochrome c reductase)"/>
    <property type="match status" value="1"/>
</dbReference>
<keyword evidence="4 13" id="KW-0813">Transport</keyword>
<evidence type="ECO:0000256" key="1">
    <source>
        <dbReference type="ARBA" id="ARBA00004434"/>
    </source>
</evidence>
<proteinExistence type="inferred from homology"/>
<gene>
    <name evidence="15" type="primary">LOC110574791</name>
</gene>
<dbReference type="AlphaFoldDB" id="A0A8M1MA05"/>
<evidence type="ECO:0000256" key="13">
    <source>
        <dbReference type="RuleBase" id="RU368118"/>
    </source>
</evidence>
<comment type="subcellular location">
    <subcellularLocation>
        <location evidence="1 13">Mitochondrion inner membrane</location>
        <topology evidence="1 13">Single-pass membrane protein</topology>
    </subcellularLocation>
</comment>
<evidence type="ECO:0000256" key="8">
    <source>
        <dbReference type="ARBA" id="ARBA00022982"/>
    </source>
</evidence>
<dbReference type="PANTHER" id="PTHR12119:SF2">
    <property type="entry name" value="CYTOCHROME B-C1 COMPLEX SUBUNIT 8"/>
    <property type="match status" value="1"/>
</dbReference>
<dbReference type="Gene3D" id="1.20.5.210">
    <property type="entry name" value="Cytochrome b-c1 complex subunit 8"/>
    <property type="match status" value="1"/>
</dbReference>
<keyword evidence="11" id="KW-0472">Membrane</keyword>
<evidence type="ECO:0000256" key="10">
    <source>
        <dbReference type="ARBA" id="ARBA00023128"/>
    </source>
</evidence>
<evidence type="ECO:0000313" key="14">
    <source>
        <dbReference type="Proteomes" id="UP000248481"/>
    </source>
</evidence>
<evidence type="ECO:0000256" key="12">
    <source>
        <dbReference type="ARBA" id="ARBA00047105"/>
    </source>
</evidence>
<evidence type="ECO:0000256" key="3">
    <source>
        <dbReference type="ARBA" id="ARBA00016324"/>
    </source>
</evidence>
<name>A0A8M1MA05_NEOSC</name>
<organism evidence="14 15">
    <name type="scientific">Neomonachus schauinslandi</name>
    <name type="common">Hawaiian monk seal</name>
    <name type="synonym">Monachus schauinslandi</name>
    <dbReference type="NCBI Taxonomy" id="29088"/>
    <lineage>
        <taxon>Eukaryota</taxon>
        <taxon>Metazoa</taxon>
        <taxon>Chordata</taxon>
        <taxon>Craniata</taxon>
        <taxon>Vertebrata</taxon>
        <taxon>Euteleostomi</taxon>
        <taxon>Mammalia</taxon>
        <taxon>Eutheria</taxon>
        <taxon>Laurasiatheria</taxon>
        <taxon>Carnivora</taxon>
        <taxon>Caniformia</taxon>
        <taxon>Pinnipedia</taxon>
        <taxon>Phocidae</taxon>
        <taxon>Monachinae</taxon>
        <taxon>Monachini</taxon>
        <taxon>Neomonachus</taxon>
    </lineage>
</organism>
<dbReference type="Proteomes" id="UP000248481">
    <property type="component" value="Chromosome 4"/>
</dbReference>
<keyword evidence="5 13" id="KW-0679">Respiratory chain</keyword>
<comment type="function">
    <text evidence="13">Component of the ubiquinol-cytochrome c oxidoreductase, a multisubunit transmembrane complex that is part of the mitochondrial electron transport chain which drives oxidative phosphorylation. The complex plays an important role in the uptake of multiple carbon sources present in different host niches.</text>
</comment>
<evidence type="ECO:0000313" key="15">
    <source>
        <dbReference type="RefSeq" id="XP_044769850.1"/>
    </source>
</evidence>